<keyword evidence="1" id="KW-0805">Transcription regulation</keyword>
<dbReference type="PROSITE" id="PS01124">
    <property type="entry name" value="HTH_ARAC_FAMILY_2"/>
    <property type="match status" value="1"/>
</dbReference>
<feature type="domain" description="HTH araC/xylS-type" evidence="4">
    <location>
        <begin position="10"/>
        <end position="107"/>
    </location>
</feature>
<evidence type="ECO:0000256" key="1">
    <source>
        <dbReference type="ARBA" id="ARBA00023015"/>
    </source>
</evidence>
<gene>
    <name evidence="5" type="ORF">G5C65_24405</name>
</gene>
<dbReference type="EMBL" id="JAAKZZ010000304">
    <property type="protein sequence ID" value="NGO71435.1"/>
    <property type="molecule type" value="Genomic_DNA"/>
</dbReference>
<evidence type="ECO:0000313" key="5">
    <source>
        <dbReference type="EMBL" id="NGO71435.1"/>
    </source>
</evidence>
<reference evidence="5 6" key="1">
    <citation type="submission" date="2020-02" db="EMBL/GenBank/DDBJ databases">
        <title>Whole-genome analyses of novel actinobacteria.</title>
        <authorList>
            <person name="Sahin N."/>
            <person name="Tatar D."/>
        </authorList>
    </citation>
    <scope>NUCLEOTIDE SEQUENCE [LARGE SCALE GENOMIC DNA]</scope>
    <source>
        <strain evidence="5 6">SB3404</strain>
    </source>
</reference>
<accession>A0A6G4X1R1</accession>
<evidence type="ECO:0000256" key="3">
    <source>
        <dbReference type="ARBA" id="ARBA00023163"/>
    </source>
</evidence>
<keyword evidence="2" id="KW-0238">DNA-binding</keyword>
<evidence type="ECO:0000259" key="4">
    <source>
        <dbReference type="PROSITE" id="PS01124"/>
    </source>
</evidence>
<dbReference type="PROSITE" id="PS00041">
    <property type="entry name" value="HTH_ARAC_FAMILY_1"/>
    <property type="match status" value="1"/>
</dbReference>
<name>A0A6G4X1R1_9ACTN</name>
<keyword evidence="6" id="KW-1185">Reference proteome</keyword>
<keyword evidence="3" id="KW-0804">Transcription</keyword>
<comment type="caution">
    <text evidence="5">The sequence shown here is derived from an EMBL/GenBank/DDBJ whole genome shotgun (WGS) entry which is preliminary data.</text>
</comment>
<dbReference type="GO" id="GO:0003700">
    <property type="term" value="F:DNA-binding transcription factor activity"/>
    <property type="evidence" value="ECO:0007669"/>
    <property type="project" value="InterPro"/>
</dbReference>
<dbReference type="PANTHER" id="PTHR46796">
    <property type="entry name" value="HTH-TYPE TRANSCRIPTIONAL ACTIVATOR RHAS-RELATED"/>
    <property type="match status" value="1"/>
</dbReference>
<organism evidence="5 6">
    <name type="scientific">Streptomyces boncukensis</name>
    <dbReference type="NCBI Taxonomy" id="2711219"/>
    <lineage>
        <taxon>Bacteria</taxon>
        <taxon>Bacillati</taxon>
        <taxon>Actinomycetota</taxon>
        <taxon>Actinomycetes</taxon>
        <taxon>Kitasatosporales</taxon>
        <taxon>Streptomycetaceae</taxon>
        <taxon>Streptomyces</taxon>
    </lineage>
</organism>
<dbReference type="PANTHER" id="PTHR46796:SF15">
    <property type="entry name" value="BLL1074 PROTEIN"/>
    <property type="match status" value="1"/>
</dbReference>
<sequence length="107" mass="11508">GPSPDLPDLPDLADAVPALLRRGCSVREVAREVGLSERQLHRRCLHAFGYGAKTLDRVLRMRRALALAEGGTPLSETAVRAGYADQAHLAREVRSLAGTSLTGLIRP</sequence>
<dbReference type="SMART" id="SM00342">
    <property type="entry name" value="HTH_ARAC"/>
    <property type="match status" value="1"/>
</dbReference>
<dbReference type="InterPro" id="IPR018060">
    <property type="entry name" value="HTH_AraC"/>
</dbReference>
<dbReference type="Pfam" id="PF12833">
    <property type="entry name" value="HTH_18"/>
    <property type="match status" value="1"/>
</dbReference>
<dbReference type="GO" id="GO:0043565">
    <property type="term" value="F:sequence-specific DNA binding"/>
    <property type="evidence" value="ECO:0007669"/>
    <property type="project" value="InterPro"/>
</dbReference>
<evidence type="ECO:0000256" key="2">
    <source>
        <dbReference type="ARBA" id="ARBA00023125"/>
    </source>
</evidence>
<proteinExistence type="predicted"/>
<dbReference type="RefSeq" id="WP_165301071.1">
    <property type="nucleotide sequence ID" value="NZ_JAAKZZ010000304.1"/>
</dbReference>
<dbReference type="Proteomes" id="UP000477722">
    <property type="component" value="Unassembled WGS sequence"/>
</dbReference>
<dbReference type="AlphaFoldDB" id="A0A6G4X1R1"/>
<protein>
    <submittedName>
        <fullName evidence="5">Helix-turn-helix transcriptional regulator</fullName>
    </submittedName>
</protein>
<dbReference type="Gene3D" id="1.10.10.60">
    <property type="entry name" value="Homeodomain-like"/>
    <property type="match status" value="1"/>
</dbReference>
<dbReference type="InterPro" id="IPR050204">
    <property type="entry name" value="AraC_XylS_family_regulators"/>
</dbReference>
<evidence type="ECO:0000313" key="6">
    <source>
        <dbReference type="Proteomes" id="UP000477722"/>
    </source>
</evidence>
<feature type="non-terminal residue" evidence="5">
    <location>
        <position position="1"/>
    </location>
</feature>
<dbReference type="InterPro" id="IPR018062">
    <property type="entry name" value="HTH_AraC-typ_CS"/>
</dbReference>